<comment type="subunit">
    <text evidence="6">Component of the Mediator complex.</text>
</comment>
<protein>
    <recommendedName>
        <fullName evidence="6">Mediator of RNA polymerase II transcription subunit 17</fullName>
    </recommendedName>
    <alternativeName>
        <fullName evidence="6">Mediator complex subunit 17</fullName>
    </alternativeName>
</protein>
<dbReference type="RefSeq" id="XP_014675299.1">
    <property type="nucleotide sequence ID" value="XM_014819813.1"/>
</dbReference>
<dbReference type="PANTHER" id="PTHR13114">
    <property type="entry name" value="MEDIATOR OF RNA POLYMERASE II TRANSCRIPTION SUBUNIT 17"/>
    <property type="match status" value="1"/>
</dbReference>
<dbReference type="GeneID" id="106815363"/>
<sequence>MNAKMATSVDVSLEALAENQIQEISLDGHEIYVQPISMSESLTKLAQRIDFTKMEEEGKELKSVAANETEEGDDEAKSAFKQETWPWDSVHTKLRHSLTEASVLLDVLNIAKEKRYMLLDPIQQEPPESRMFTQVLGKKKALNNAAQILQHGSERLRKSDNLYHSSAPAFQMELLNVRRNWRLKKVANSILGDLSYKSAGSRFRQNGTFEVLENKEMEEGAGGHDTTPGSAGQQHAGRRSSLHVAIPSHLQGASYIYVSIQKDTDSLASANLTIPSHPTDPLAGETHWQKKLEAAQNVLFCKELFSQLAREAVQLKPPIPHMVIGNQITATLFPGIQLFIGLCHSNDQDRSTEPQQQQQQQQRQKSEHNHILEHSLHQLLREMHTANISLPMPHPSTAMLGASKRRRLAGPHAFSRASLLQLIEGKSLLEQIIEQAQHTVLRIRSTNVLDSIAMQCRDPQIVIHWNALSDATHAAMKLNITSQGYETICRTSLAIHIHTTSVRVIYRDGRIVKLSHEPHELTNVLLGVVSVHNISALQSLSKLMSWQILSTCMNLGVGEVEALGNASAVVMASPSGERVLAIKSGPISGVRVYVQGLPGNTSSDASTLETR</sequence>
<reference evidence="9" key="1">
    <citation type="submission" date="2025-08" db="UniProtKB">
        <authorList>
            <consortium name="RefSeq"/>
        </authorList>
    </citation>
    <scope>IDENTIFICATION</scope>
</reference>
<evidence type="ECO:0000256" key="6">
    <source>
        <dbReference type="RuleBase" id="RU364140"/>
    </source>
</evidence>
<dbReference type="InterPro" id="IPR019313">
    <property type="entry name" value="Mediator_Med17"/>
</dbReference>
<keyword evidence="6" id="KW-0010">Activator</keyword>
<feature type="region of interest" description="Disordered" evidence="7">
    <location>
        <begin position="347"/>
        <end position="368"/>
    </location>
</feature>
<evidence type="ECO:0000313" key="8">
    <source>
        <dbReference type="Proteomes" id="UP000695022"/>
    </source>
</evidence>
<keyword evidence="3 6" id="KW-0805">Transcription regulation</keyword>
<keyword evidence="5 6" id="KW-0539">Nucleus</keyword>
<evidence type="ECO:0000256" key="3">
    <source>
        <dbReference type="ARBA" id="ARBA00023015"/>
    </source>
</evidence>
<feature type="region of interest" description="Disordered" evidence="7">
    <location>
        <begin position="219"/>
        <end position="240"/>
    </location>
</feature>
<dbReference type="Proteomes" id="UP000695022">
    <property type="component" value="Unplaced"/>
</dbReference>
<accession>A0ABM1ESX8</accession>
<proteinExistence type="inferred from homology"/>
<gene>
    <name evidence="9" type="primary">LOC106815363</name>
    <name evidence="6" type="synonym">MED17</name>
</gene>
<keyword evidence="4 6" id="KW-0804">Transcription</keyword>
<keyword evidence="8" id="KW-1185">Reference proteome</keyword>
<comment type="similarity">
    <text evidence="2 6">Belongs to the Mediator complex subunit 17 family.</text>
</comment>
<evidence type="ECO:0000256" key="4">
    <source>
        <dbReference type="ARBA" id="ARBA00023163"/>
    </source>
</evidence>
<dbReference type="PANTHER" id="PTHR13114:SF7">
    <property type="entry name" value="MEDIATOR OF RNA POLYMERASE II TRANSCRIPTION SUBUNIT 17"/>
    <property type="match status" value="1"/>
</dbReference>
<evidence type="ECO:0000313" key="9">
    <source>
        <dbReference type="RefSeq" id="XP_014675299.1"/>
    </source>
</evidence>
<comment type="function">
    <text evidence="6">Component of the Mediator complex, a coactivator involved in the regulated transcription of nearly all RNA polymerase II-dependent genes. Mediator functions as a bridge to convey information from gene-specific regulatory proteins to the basal RNA polymerase II transcription machinery. Mediator is recruited to promoters by direct interactions with regulatory proteins and serves as a scaffold for the assembly of a functional preinitiation complex with RNA polymerase II and the general transcription factors.</text>
</comment>
<dbReference type="Pfam" id="PF10156">
    <property type="entry name" value="Med17"/>
    <property type="match status" value="1"/>
</dbReference>
<evidence type="ECO:0000256" key="5">
    <source>
        <dbReference type="ARBA" id="ARBA00023242"/>
    </source>
</evidence>
<comment type="subcellular location">
    <subcellularLocation>
        <location evidence="1 6">Nucleus</location>
    </subcellularLocation>
</comment>
<evidence type="ECO:0000256" key="2">
    <source>
        <dbReference type="ARBA" id="ARBA00005635"/>
    </source>
</evidence>
<name>A0ABM1ESX8_PRICU</name>
<organism evidence="8 9">
    <name type="scientific">Priapulus caudatus</name>
    <name type="common">Priapulid worm</name>
    <dbReference type="NCBI Taxonomy" id="37621"/>
    <lineage>
        <taxon>Eukaryota</taxon>
        <taxon>Metazoa</taxon>
        <taxon>Ecdysozoa</taxon>
        <taxon>Scalidophora</taxon>
        <taxon>Priapulida</taxon>
        <taxon>Priapulimorpha</taxon>
        <taxon>Priapulimorphida</taxon>
        <taxon>Priapulidae</taxon>
        <taxon>Priapulus</taxon>
    </lineage>
</organism>
<evidence type="ECO:0000256" key="7">
    <source>
        <dbReference type="SAM" id="MobiDB-lite"/>
    </source>
</evidence>
<evidence type="ECO:0000256" key="1">
    <source>
        <dbReference type="ARBA" id="ARBA00004123"/>
    </source>
</evidence>
<feature type="region of interest" description="Disordered" evidence="7">
    <location>
        <begin position="58"/>
        <end position="80"/>
    </location>
</feature>